<feature type="region of interest" description="Disordered" evidence="1">
    <location>
        <begin position="48"/>
        <end position="73"/>
    </location>
</feature>
<feature type="compositionally biased region" description="Low complexity" evidence="1">
    <location>
        <begin position="63"/>
        <end position="73"/>
    </location>
</feature>
<evidence type="ECO:0000256" key="1">
    <source>
        <dbReference type="SAM" id="MobiDB-lite"/>
    </source>
</evidence>
<feature type="region of interest" description="Disordered" evidence="1">
    <location>
        <begin position="184"/>
        <end position="224"/>
    </location>
</feature>
<protein>
    <submittedName>
        <fullName evidence="2">Uncharacterized protein</fullName>
    </submittedName>
</protein>
<evidence type="ECO:0000313" key="2">
    <source>
        <dbReference type="EMBL" id="KDN22628.1"/>
    </source>
</evidence>
<sequence>MPIGPLVLPASFDPGGTARRRALREALHAPGLPAAPVRNPVPLPPAAAPGVPGAAIREPVSPAPATAPGRGPVVPVVAAPRDRVRPPGTEGLHPQISPQVLRDIADLLERGSIVNEDGSRIDPARAERFMHEFMEELKDDHRHRGHGNHLPRGHQLTLMVFRWFCEHRPRLVNEADEYARQLRREGQSMAQRGRLPRTTHEDLERAPGHTQGPRRRDRRRHDDD</sequence>
<dbReference type="EMBL" id="JMQI01000016">
    <property type="protein sequence ID" value="KDN22628.1"/>
    <property type="molecule type" value="Genomic_DNA"/>
</dbReference>
<evidence type="ECO:0000313" key="3">
    <source>
        <dbReference type="Proteomes" id="UP000027345"/>
    </source>
</evidence>
<dbReference type="Proteomes" id="UP000027345">
    <property type="component" value="Unassembled WGS sequence"/>
</dbReference>
<proteinExistence type="predicted"/>
<comment type="caution">
    <text evidence="2">The sequence shown here is derived from an EMBL/GenBank/DDBJ whole genome shotgun (WGS) entry which is preliminary data.</text>
</comment>
<feature type="compositionally biased region" description="Basic residues" evidence="1">
    <location>
        <begin position="212"/>
        <end position="224"/>
    </location>
</feature>
<organism evidence="2 3">
    <name type="scientific">Amycolatopsis rifamycinica</name>
    <dbReference type="NCBI Taxonomy" id="287986"/>
    <lineage>
        <taxon>Bacteria</taxon>
        <taxon>Bacillati</taxon>
        <taxon>Actinomycetota</taxon>
        <taxon>Actinomycetes</taxon>
        <taxon>Pseudonocardiales</taxon>
        <taxon>Pseudonocardiaceae</taxon>
        <taxon>Amycolatopsis</taxon>
    </lineage>
</organism>
<accession>A0A066UEK4</accession>
<dbReference type="AlphaFoldDB" id="A0A066UEK4"/>
<feature type="compositionally biased region" description="Basic and acidic residues" evidence="1">
    <location>
        <begin position="198"/>
        <end position="207"/>
    </location>
</feature>
<gene>
    <name evidence="2" type="ORF">DV20_08835</name>
</gene>
<keyword evidence="3" id="KW-1185">Reference proteome</keyword>
<dbReference type="RefSeq" id="WP_043778168.1">
    <property type="nucleotide sequence ID" value="NZ_JMQI01000016.1"/>
</dbReference>
<reference evidence="2 3" key="1">
    <citation type="submission" date="2014-05" db="EMBL/GenBank/DDBJ databases">
        <title>Draft genome sequence of Amycolatopsis rifamycinica DSM 46095.</title>
        <authorList>
            <person name="Lal R."/>
            <person name="Saxena A."/>
            <person name="Kumari R."/>
            <person name="Mukherjee U."/>
            <person name="Singh P."/>
            <person name="Sangwan N."/>
            <person name="Mahato N.K."/>
        </authorList>
    </citation>
    <scope>NUCLEOTIDE SEQUENCE [LARGE SCALE GENOMIC DNA]</scope>
    <source>
        <strain evidence="2 3">DSM 46095</strain>
    </source>
</reference>
<name>A0A066UEK4_9PSEU</name>